<dbReference type="EMBL" id="AMCI01002223">
    <property type="protein sequence ID" value="EJX03279.1"/>
    <property type="molecule type" value="Genomic_DNA"/>
</dbReference>
<comment type="caution">
    <text evidence="2">The sequence shown here is derived from an EMBL/GenBank/DDBJ whole genome shotgun (WGS) entry which is preliminary data.</text>
</comment>
<sequence>MKKIIACLLLLSTWLLMACTEQERFSFAPMRHAQLLRWQEGDGWTGVEVMDAWHAGQVAQRYILVPDTVSLSADLPEGLVVRTPLRRAVLLSSVHGALMADLHCLDQVAGLCDAEYIQDRRLLEELQAQHLANLGSSMTINAEAMMAAAPDAFFVSPFENAGYGHLETMKVPLIICADYMETSALGRAEWMKFYGRLMGKDRVADSLFAVVEANYLALCQQAQAVAVQPSLLCDLKQGSAWYVPGGKSYLGQLFADAGAHYLFASQPVQGSVSLSPEQVYATGHEADYWLVKYGRKTSYTYRELAKEDPRYSHFKSWQERRILGCNTLEVPFYEEVPFHPDRLLDNLIRLFHPGLLAPAHTPDSLPYYRPMAE</sequence>
<reference evidence="2" key="1">
    <citation type="journal article" date="2012" name="PLoS ONE">
        <title>Gene sets for utilization of primary and secondary nutrition supplies in the distal gut of endangered iberian lynx.</title>
        <authorList>
            <person name="Alcaide M."/>
            <person name="Messina E."/>
            <person name="Richter M."/>
            <person name="Bargiela R."/>
            <person name="Peplies J."/>
            <person name="Huws S.A."/>
            <person name="Newbold C.J."/>
            <person name="Golyshin P.N."/>
            <person name="Simon M.A."/>
            <person name="Lopez G."/>
            <person name="Yakimov M.M."/>
            <person name="Ferrer M."/>
        </authorList>
    </citation>
    <scope>NUCLEOTIDE SEQUENCE</scope>
</reference>
<protein>
    <submittedName>
        <fullName evidence="2">Iron(III) ABC transporter periplasmic iron-binding protein</fullName>
    </submittedName>
</protein>
<dbReference type="PROSITE" id="PS51257">
    <property type="entry name" value="PROKAR_LIPOPROTEIN"/>
    <property type="match status" value="1"/>
</dbReference>
<dbReference type="PANTHER" id="PTHR30535">
    <property type="entry name" value="VITAMIN B12-BINDING PROTEIN"/>
    <property type="match status" value="1"/>
</dbReference>
<gene>
    <name evidence="2" type="ORF">EVA_08617</name>
</gene>
<dbReference type="Gene3D" id="3.40.50.1980">
    <property type="entry name" value="Nitrogenase molybdenum iron protein domain"/>
    <property type="match status" value="2"/>
</dbReference>
<dbReference type="GO" id="GO:0071281">
    <property type="term" value="P:cellular response to iron ion"/>
    <property type="evidence" value="ECO:0007669"/>
    <property type="project" value="TreeGrafter"/>
</dbReference>
<feature type="domain" description="Fe/B12 periplasmic-binding" evidence="1">
    <location>
        <begin position="87"/>
        <end position="355"/>
    </location>
</feature>
<dbReference type="Pfam" id="PF01497">
    <property type="entry name" value="Peripla_BP_2"/>
    <property type="match status" value="1"/>
</dbReference>
<proteinExistence type="predicted"/>
<dbReference type="InterPro" id="IPR050902">
    <property type="entry name" value="ABC_Transporter_SBP"/>
</dbReference>
<evidence type="ECO:0000259" key="1">
    <source>
        <dbReference type="PROSITE" id="PS50983"/>
    </source>
</evidence>
<organism evidence="2">
    <name type="scientific">gut metagenome</name>
    <dbReference type="NCBI Taxonomy" id="749906"/>
    <lineage>
        <taxon>unclassified sequences</taxon>
        <taxon>metagenomes</taxon>
        <taxon>organismal metagenomes</taxon>
    </lineage>
</organism>
<dbReference type="InterPro" id="IPR002491">
    <property type="entry name" value="ABC_transptr_periplasmic_BD"/>
</dbReference>
<dbReference type="SUPFAM" id="SSF53807">
    <property type="entry name" value="Helical backbone' metal receptor"/>
    <property type="match status" value="1"/>
</dbReference>
<name>J9G8U2_9ZZZZ</name>
<dbReference type="PANTHER" id="PTHR30535:SF34">
    <property type="entry name" value="MOLYBDATE-BINDING PROTEIN MOLA"/>
    <property type="match status" value="1"/>
</dbReference>
<dbReference type="PROSITE" id="PS50983">
    <property type="entry name" value="FE_B12_PBP"/>
    <property type="match status" value="1"/>
</dbReference>
<evidence type="ECO:0000313" key="2">
    <source>
        <dbReference type="EMBL" id="EJX03279.1"/>
    </source>
</evidence>
<dbReference type="AlphaFoldDB" id="J9G8U2"/>
<accession>J9G8U2</accession>